<protein>
    <submittedName>
        <fullName evidence="1">Uncharacterized protein</fullName>
    </submittedName>
</protein>
<dbReference type="OrthoDB" id="10515849at2759"/>
<gene>
    <name evidence="1" type="ORF">T01_301</name>
</gene>
<evidence type="ECO:0000313" key="2">
    <source>
        <dbReference type="Proteomes" id="UP000054776"/>
    </source>
</evidence>
<accession>A0A0V1AZL3</accession>
<reference evidence="1 2" key="1">
    <citation type="submission" date="2015-01" db="EMBL/GenBank/DDBJ databases">
        <title>Evolution of Trichinella species and genotypes.</title>
        <authorList>
            <person name="Korhonen P.K."/>
            <person name="Edoardo P."/>
            <person name="Giuseppe L.R."/>
            <person name="Gasser R.B."/>
        </authorList>
    </citation>
    <scope>NUCLEOTIDE SEQUENCE [LARGE SCALE GENOMIC DNA]</scope>
    <source>
        <strain evidence="1">ISS3</strain>
    </source>
</reference>
<sequence>MVIRGEGAPFLAILNWLQNFSTSSLVLKARAFFCKMGPLIGWSSARFWRNHKHIAESNALLMLVFIDFREEQLLEVSTCNTNPVTTLYLKPSTHRSDRSCQVTSHQTTEVDLVQTALGKVLGRASLDEENLTESVLCGVEAIVNAHYVSYLSALTPSHFLTGRASSDAPYNSNHREPTTDVIGGLTQRWHYRKKLICGMFHVKGKFATIMCNFAKC</sequence>
<comment type="caution">
    <text evidence="1">The sequence shown here is derived from an EMBL/GenBank/DDBJ whole genome shotgun (WGS) entry which is preliminary data.</text>
</comment>
<evidence type="ECO:0000313" key="1">
    <source>
        <dbReference type="EMBL" id="KRY30222.1"/>
    </source>
</evidence>
<dbReference type="Proteomes" id="UP000054776">
    <property type="component" value="Unassembled WGS sequence"/>
</dbReference>
<keyword evidence="2" id="KW-1185">Reference proteome</keyword>
<dbReference type="InParanoid" id="A0A0V1AZL3"/>
<name>A0A0V1AZL3_TRISP</name>
<dbReference type="AlphaFoldDB" id="A0A0V1AZL3"/>
<dbReference type="EMBL" id="JYDH01000147">
    <property type="protein sequence ID" value="KRY30222.1"/>
    <property type="molecule type" value="Genomic_DNA"/>
</dbReference>
<organism evidence="1 2">
    <name type="scientific">Trichinella spiralis</name>
    <name type="common">Trichina worm</name>
    <dbReference type="NCBI Taxonomy" id="6334"/>
    <lineage>
        <taxon>Eukaryota</taxon>
        <taxon>Metazoa</taxon>
        <taxon>Ecdysozoa</taxon>
        <taxon>Nematoda</taxon>
        <taxon>Enoplea</taxon>
        <taxon>Dorylaimia</taxon>
        <taxon>Trichinellida</taxon>
        <taxon>Trichinellidae</taxon>
        <taxon>Trichinella</taxon>
    </lineage>
</organism>
<proteinExistence type="predicted"/>